<reference evidence="4" key="1">
    <citation type="journal article" date="2017" name="Nat. Ecol. Evol.">
        <title>Genome expansion and lineage-specific genetic innovations in the forest pathogenic fungi Armillaria.</title>
        <authorList>
            <person name="Sipos G."/>
            <person name="Prasanna A.N."/>
            <person name="Walter M.C."/>
            <person name="O'Connor E."/>
            <person name="Balint B."/>
            <person name="Krizsan K."/>
            <person name="Kiss B."/>
            <person name="Hess J."/>
            <person name="Varga T."/>
            <person name="Slot J."/>
            <person name="Riley R."/>
            <person name="Boka B."/>
            <person name="Rigling D."/>
            <person name="Barry K."/>
            <person name="Lee J."/>
            <person name="Mihaltcheva S."/>
            <person name="LaButti K."/>
            <person name="Lipzen A."/>
            <person name="Waldron R."/>
            <person name="Moloney N.M."/>
            <person name="Sperisen C."/>
            <person name="Kredics L."/>
            <person name="Vagvoelgyi C."/>
            <person name="Patrignani A."/>
            <person name="Fitzpatrick D."/>
            <person name="Nagy I."/>
            <person name="Doyle S."/>
            <person name="Anderson J.B."/>
            <person name="Grigoriev I.V."/>
            <person name="Gueldener U."/>
            <person name="Muensterkoetter M."/>
            <person name="Nagy L.G."/>
        </authorList>
    </citation>
    <scope>NUCLEOTIDE SEQUENCE [LARGE SCALE GENOMIC DNA]</scope>
    <source>
        <strain evidence="4">C18/9</strain>
    </source>
</reference>
<organism evidence="3 4">
    <name type="scientific">Armillaria ostoyae</name>
    <name type="common">Armillaria root rot fungus</name>
    <dbReference type="NCBI Taxonomy" id="47428"/>
    <lineage>
        <taxon>Eukaryota</taxon>
        <taxon>Fungi</taxon>
        <taxon>Dikarya</taxon>
        <taxon>Basidiomycota</taxon>
        <taxon>Agaricomycotina</taxon>
        <taxon>Agaricomycetes</taxon>
        <taxon>Agaricomycetidae</taxon>
        <taxon>Agaricales</taxon>
        <taxon>Marasmiineae</taxon>
        <taxon>Physalacriaceae</taxon>
        <taxon>Armillaria</taxon>
    </lineage>
</organism>
<feature type="transmembrane region" description="Helical" evidence="2">
    <location>
        <begin position="24"/>
        <end position="45"/>
    </location>
</feature>
<gene>
    <name evidence="3" type="ORF">ARMOST_10040</name>
</gene>
<evidence type="ECO:0000256" key="2">
    <source>
        <dbReference type="SAM" id="Phobius"/>
    </source>
</evidence>
<name>A0A284RD70_ARMOS</name>
<dbReference type="OMA" id="NTYEEMI"/>
<evidence type="ECO:0000313" key="3">
    <source>
        <dbReference type="EMBL" id="SJL06698.1"/>
    </source>
</evidence>
<sequence>MTYNEGFFSTFRDTASDDSGNRRIGIIGATIGGVVFFVLLPLFLIAERRARRDRRVSNNVEDAIDPMTIPNPNPLLSEPILTQISRSPSPSAQTGTMSISTVESVAPDPGSISDLLGRLPQSSRNTYEEMIEWLQRQIRHMDGDGIMHSASPAPPSYHSLHRIDISDPSCSSSSPPDHDL</sequence>
<proteinExistence type="predicted"/>
<keyword evidence="4" id="KW-1185">Reference proteome</keyword>
<keyword evidence="2" id="KW-0812">Transmembrane</keyword>
<accession>A0A284RD70</accession>
<feature type="compositionally biased region" description="Low complexity" evidence="1">
    <location>
        <begin position="166"/>
        <end position="180"/>
    </location>
</feature>
<dbReference type="AlphaFoldDB" id="A0A284RD70"/>
<dbReference type="OrthoDB" id="10266715at2759"/>
<keyword evidence="2" id="KW-0472">Membrane</keyword>
<protein>
    <submittedName>
        <fullName evidence="3">Uncharacterized protein</fullName>
    </submittedName>
</protein>
<dbReference type="Proteomes" id="UP000219338">
    <property type="component" value="Unassembled WGS sequence"/>
</dbReference>
<feature type="region of interest" description="Disordered" evidence="1">
    <location>
        <begin position="144"/>
        <end position="180"/>
    </location>
</feature>
<dbReference type="EMBL" id="FUEG01000007">
    <property type="protein sequence ID" value="SJL06698.1"/>
    <property type="molecule type" value="Genomic_DNA"/>
</dbReference>
<evidence type="ECO:0000313" key="4">
    <source>
        <dbReference type="Proteomes" id="UP000219338"/>
    </source>
</evidence>
<keyword evidence="2" id="KW-1133">Transmembrane helix</keyword>
<evidence type="ECO:0000256" key="1">
    <source>
        <dbReference type="SAM" id="MobiDB-lite"/>
    </source>
</evidence>